<protein>
    <submittedName>
        <fullName evidence="1">Uncharacterized protein</fullName>
    </submittedName>
</protein>
<keyword evidence="2" id="KW-1185">Reference proteome</keyword>
<reference evidence="1" key="1">
    <citation type="submission" date="2023-04" db="EMBL/GenBank/DDBJ databases">
        <title>A chromosome-level genome assembly of the parasitoid wasp Eretmocerus hayati.</title>
        <authorList>
            <person name="Zhong Y."/>
            <person name="Liu S."/>
            <person name="Liu Y."/>
        </authorList>
    </citation>
    <scope>NUCLEOTIDE SEQUENCE</scope>
    <source>
        <strain evidence="1">ZJU_SS_LIU_2023</strain>
    </source>
</reference>
<gene>
    <name evidence="1" type="ORF">QAD02_002762</name>
</gene>
<organism evidence="1 2">
    <name type="scientific">Eretmocerus hayati</name>
    <dbReference type="NCBI Taxonomy" id="131215"/>
    <lineage>
        <taxon>Eukaryota</taxon>
        <taxon>Metazoa</taxon>
        <taxon>Ecdysozoa</taxon>
        <taxon>Arthropoda</taxon>
        <taxon>Hexapoda</taxon>
        <taxon>Insecta</taxon>
        <taxon>Pterygota</taxon>
        <taxon>Neoptera</taxon>
        <taxon>Endopterygota</taxon>
        <taxon>Hymenoptera</taxon>
        <taxon>Apocrita</taxon>
        <taxon>Proctotrupomorpha</taxon>
        <taxon>Chalcidoidea</taxon>
        <taxon>Aphelinidae</taxon>
        <taxon>Aphelininae</taxon>
        <taxon>Eretmocerus</taxon>
    </lineage>
</organism>
<name>A0ACC2NKS4_9HYME</name>
<accession>A0ACC2NKS4</accession>
<comment type="caution">
    <text evidence="1">The sequence shown here is derived from an EMBL/GenBank/DDBJ whole genome shotgun (WGS) entry which is preliminary data.</text>
</comment>
<dbReference type="Proteomes" id="UP001239111">
    <property type="component" value="Chromosome 3"/>
</dbReference>
<sequence>MSSRNIARRGRRPRGGVEENNDRRRGIDFRHVRQMENPIVIANERDDNGGNNCEPISPVSSDYDSNDDSSSVASIDIPPVPRAVRIDELFQEDQVVPQRAGNIERQGAAAQEQNVENEIIEAQMQGNGVVVQGQENNAEVIEARMQINGAVAQEQGGERGGTYDNLGGNERAENQQENIAIELDEIRRPFDERMEEVRERAWRGAVEAALGGEPPHVVAQRQIEEQQRREEAEERRFEEERRLRNEWRREEQRRQEERRIQEQQREDERVMRYRRLLEERRRRGGPQIDRNHNRVIRLEVQNRPRRMEPPAPGLIAGVIPFANMFAPRNEGELEFFEAVEGERFLVVNGEQGQGPIILHVSGLCAVAPDGSTWRCLRCIRRGSRNGFGGWRNWWMHHLHLTGLRTSITNMICPGCRELAFVYYSRYSCQACVEVYQAHREELLLEVVFEATIGRIMMAPRANAGNQNL</sequence>
<dbReference type="EMBL" id="CM056743">
    <property type="protein sequence ID" value="KAJ8671503.1"/>
    <property type="molecule type" value="Genomic_DNA"/>
</dbReference>
<evidence type="ECO:0000313" key="2">
    <source>
        <dbReference type="Proteomes" id="UP001239111"/>
    </source>
</evidence>
<proteinExistence type="predicted"/>
<evidence type="ECO:0000313" key="1">
    <source>
        <dbReference type="EMBL" id="KAJ8671503.1"/>
    </source>
</evidence>